<accession>A0A9D1R6G4</accession>
<evidence type="ECO:0000256" key="1">
    <source>
        <dbReference type="SAM" id="Phobius"/>
    </source>
</evidence>
<protein>
    <submittedName>
        <fullName evidence="2">Uncharacterized protein</fullName>
    </submittedName>
</protein>
<keyword evidence="1" id="KW-0472">Membrane</keyword>
<dbReference type="EMBL" id="DXGH01000041">
    <property type="protein sequence ID" value="HIW81383.1"/>
    <property type="molecule type" value="Genomic_DNA"/>
</dbReference>
<dbReference type="AlphaFoldDB" id="A0A9D1R6G4"/>
<evidence type="ECO:0000313" key="3">
    <source>
        <dbReference type="Proteomes" id="UP000824265"/>
    </source>
</evidence>
<dbReference type="Proteomes" id="UP000824265">
    <property type="component" value="Unassembled WGS sequence"/>
</dbReference>
<sequence>MNNIIVALEMMGMGMLGIFTAMIIIMIMTFILAKADASSAKKSADKASK</sequence>
<comment type="caution">
    <text evidence="2">The sequence shown here is derived from an EMBL/GenBank/DDBJ whole genome shotgun (WGS) entry which is preliminary data.</text>
</comment>
<proteinExistence type="predicted"/>
<organism evidence="2 3">
    <name type="scientific">Candidatus Acetatifactor stercoripullorum</name>
    <dbReference type="NCBI Taxonomy" id="2838414"/>
    <lineage>
        <taxon>Bacteria</taxon>
        <taxon>Bacillati</taxon>
        <taxon>Bacillota</taxon>
        <taxon>Clostridia</taxon>
        <taxon>Lachnospirales</taxon>
        <taxon>Lachnospiraceae</taxon>
        <taxon>Acetatifactor</taxon>
    </lineage>
</organism>
<reference evidence="2" key="2">
    <citation type="submission" date="2021-04" db="EMBL/GenBank/DDBJ databases">
        <authorList>
            <person name="Gilroy R."/>
        </authorList>
    </citation>
    <scope>NUCLEOTIDE SEQUENCE</scope>
    <source>
        <strain evidence="2">CHK195-6426</strain>
    </source>
</reference>
<evidence type="ECO:0000313" key="2">
    <source>
        <dbReference type="EMBL" id="HIW81383.1"/>
    </source>
</evidence>
<gene>
    <name evidence="2" type="ORF">H9742_07660</name>
</gene>
<keyword evidence="1" id="KW-1133">Transmembrane helix</keyword>
<feature type="transmembrane region" description="Helical" evidence="1">
    <location>
        <begin position="12"/>
        <end position="33"/>
    </location>
</feature>
<keyword evidence="1" id="KW-0812">Transmembrane</keyword>
<reference evidence="2" key="1">
    <citation type="journal article" date="2021" name="PeerJ">
        <title>Extensive microbial diversity within the chicken gut microbiome revealed by metagenomics and culture.</title>
        <authorList>
            <person name="Gilroy R."/>
            <person name="Ravi A."/>
            <person name="Getino M."/>
            <person name="Pursley I."/>
            <person name="Horton D.L."/>
            <person name="Alikhan N.F."/>
            <person name="Baker D."/>
            <person name="Gharbi K."/>
            <person name="Hall N."/>
            <person name="Watson M."/>
            <person name="Adriaenssens E.M."/>
            <person name="Foster-Nyarko E."/>
            <person name="Jarju S."/>
            <person name="Secka A."/>
            <person name="Antonio M."/>
            <person name="Oren A."/>
            <person name="Chaudhuri R.R."/>
            <person name="La Ragione R."/>
            <person name="Hildebrand F."/>
            <person name="Pallen M.J."/>
        </authorList>
    </citation>
    <scope>NUCLEOTIDE SEQUENCE</scope>
    <source>
        <strain evidence="2">CHK195-6426</strain>
    </source>
</reference>
<name>A0A9D1R6G4_9FIRM</name>